<dbReference type="GO" id="GO:0005886">
    <property type="term" value="C:plasma membrane"/>
    <property type="evidence" value="ECO:0007669"/>
    <property type="project" value="TreeGrafter"/>
</dbReference>
<keyword evidence="4 6" id="KW-1133">Transmembrane helix</keyword>
<dbReference type="Pfam" id="PF01569">
    <property type="entry name" value="PAP2"/>
    <property type="match status" value="1"/>
</dbReference>
<evidence type="ECO:0000313" key="8">
    <source>
        <dbReference type="Proteomes" id="UP000046392"/>
    </source>
</evidence>
<evidence type="ECO:0000256" key="4">
    <source>
        <dbReference type="ARBA" id="ARBA00022989"/>
    </source>
</evidence>
<evidence type="ECO:0000256" key="6">
    <source>
        <dbReference type="SAM" id="Phobius"/>
    </source>
</evidence>
<dbReference type="SUPFAM" id="SSF48317">
    <property type="entry name" value="Acid phosphatase/Vanadium-dependent haloperoxidase"/>
    <property type="match status" value="1"/>
</dbReference>
<dbReference type="SMART" id="SM00014">
    <property type="entry name" value="acidPPc"/>
    <property type="match status" value="1"/>
</dbReference>
<keyword evidence="5 6" id="KW-0472">Membrane</keyword>
<feature type="transmembrane region" description="Helical" evidence="6">
    <location>
        <begin position="173"/>
        <end position="195"/>
    </location>
</feature>
<reference evidence="9" key="1">
    <citation type="submission" date="2017-02" db="UniProtKB">
        <authorList>
            <consortium name="WormBaseParasite"/>
        </authorList>
    </citation>
    <scope>IDENTIFICATION</scope>
</reference>
<keyword evidence="3 6" id="KW-0812">Transmembrane</keyword>
<evidence type="ECO:0000256" key="2">
    <source>
        <dbReference type="ARBA" id="ARBA00008816"/>
    </source>
</evidence>
<dbReference type="STRING" id="174720.A0A0N5C9Q7"/>
<dbReference type="GO" id="GO:0046839">
    <property type="term" value="P:phospholipid dephosphorylation"/>
    <property type="evidence" value="ECO:0007669"/>
    <property type="project" value="TreeGrafter"/>
</dbReference>
<dbReference type="GO" id="GO:0008195">
    <property type="term" value="F:phosphatidate phosphatase activity"/>
    <property type="evidence" value="ECO:0007669"/>
    <property type="project" value="TreeGrafter"/>
</dbReference>
<feature type="transmembrane region" description="Helical" evidence="6">
    <location>
        <begin position="12"/>
        <end position="33"/>
    </location>
</feature>
<evidence type="ECO:0000256" key="1">
    <source>
        <dbReference type="ARBA" id="ARBA00004141"/>
    </source>
</evidence>
<dbReference type="WBParaSite" id="SPAL_0001463600.1">
    <property type="protein sequence ID" value="SPAL_0001463600.1"/>
    <property type="gene ID" value="SPAL_0001463600"/>
</dbReference>
<proteinExistence type="inferred from homology"/>
<dbReference type="InterPro" id="IPR043216">
    <property type="entry name" value="PAP-like"/>
</dbReference>
<feature type="transmembrane region" description="Helical" evidence="6">
    <location>
        <begin position="99"/>
        <end position="126"/>
    </location>
</feature>
<keyword evidence="8" id="KW-1185">Reference proteome</keyword>
<dbReference type="AlphaFoldDB" id="A0A0N5C9Q7"/>
<dbReference type="PANTHER" id="PTHR10165:SF174">
    <property type="entry name" value="PHOSPHATIDIC ACID PHOSPHATASE TYPE 2_HALOPEROXIDASE DOMAIN-CONTAINING PROTEIN"/>
    <property type="match status" value="1"/>
</dbReference>
<comment type="subcellular location">
    <subcellularLocation>
        <location evidence="1">Membrane</location>
        <topology evidence="1">Multi-pass membrane protein</topology>
    </subcellularLocation>
</comment>
<dbReference type="Gene3D" id="1.20.144.10">
    <property type="entry name" value="Phosphatidic acid phosphatase type 2/haloperoxidase"/>
    <property type="match status" value="1"/>
</dbReference>
<evidence type="ECO:0000256" key="5">
    <source>
        <dbReference type="ARBA" id="ARBA00023136"/>
    </source>
</evidence>
<comment type="similarity">
    <text evidence="2">Belongs to the PA-phosphatase related phosphoesterase family.</text>
</comment>
<feature type="transmembrane region" description="Helical" evidence="6">
    <location>
        <begin position="237"/>
        <end position="255"/>
    </location>
</feature>
<sequence length="271" mass="31077">MVKINVRYQKYIILLGTSIALRILLYVITNFYGPRIVPLPCNTKDINYPFKKGTVPSISLLIVTNVGTIIISLIIELYESNILKMDIKRKGKNPIFQKSMYFFAVFKIFVLYQIGYTIIFCLLRIFKYSIGKLRPNFVSICKPNFTNVSCINEYYNEYECMSPDKNAIDEARLSFFSGHAAYACYFSTFLIAYMFMRSSKSSKGIKFAYITAPLFIIFGICVSISRITDYKHHTLDVIVGLIVGIAVGISVAFSFEKAIRKDKEIFTYKES</sequence>
<dbReference type="PANTHER" id="PTHR10165">
    <property type="entry name" value="LIPID PHOSPHATE PHOSPHATASE"/>
    <property type="match status" value="1"/>
</dbReference>
<feature type="domain" description="Phosphatidic acid phosphatase type 2/haloperoxidase" evidence="7">
    <location>
        <begin position="109"/>
        <end position="252"/>
    </location>
</feature>
<dbReference type="GO" id="GO:0006644">
    <property type="term" value="P:phospholipid metabolic process"/>
    <property type="evidence" value="ECO:0007669"/>
    <property type="project" value="InterPro"/>
</dbReference>
<name>A0A0N5C9Q7_STREA</name>
<evidence type="ECO:0000313" key="9">
    <source>
        <dbReference type="WBParaSite" id="SPAL_0001463600.1"/>
    </source>
</evidence>
<feature type="transmembrane region" description="Helical" evidence="6">
    <location>
        <begin position="207"/>
        <end position="225"/>
    </location>
</feature>
<dbReference type="Proteomes" id="UP000046392">
    <property type="component" value="Unplaced"/>
</dbReference>
<feature type="transmembrane region" description="Helical" evidence="6">
    <location>
        <begin position="53"/>
        <end position="78"/>
    </location>
</feature>
<protein>
    <submittedName>
        <fullName evidence="9">AcidPPc domain-containing protein</fullName>
    </submittedName>
</protein>
<dbReference type="InterPro" id="IPR000326">
    <property type="entry name" value="PAP2/HPO"/>
</dbReference>
<dbReference type="GO" id="GO:0007165">
    <property type="term" value="P:signal transduction"/>
    <property type="evidence" value="ECO:0007669"/>
    <property type="project" value="TreeGrafter"/>
</dbReference>
<organism evidence="8 9">
    <name type="scientific">Strongyloides papillosus</name>
    <name type="common">Intestinal threadworm</name>
    <dbReference type="NCBI Taxonomy" id="174720"/>
    <lineage>
        <taxon>Eukaryota</taxon>
        <taxon>Metazoa</taxon>
        <taxon>Ecdysozoa</taxon>
        <taxon>Nematoda</taxon>
        <taxon>Chromadorea</taxon>
        <taxon>Rhabditida</taxon>
        <taxon>Tylenchina</taxon>
        <taxon>Panagrolaimomorpha</taxon>
        <taxon>Strongyloidoidea</taxon>
        <taxon>Strongyloididae</taxon>
        <taxon>Strongyloides</taxon>
    </lineage>
</organism>
<evidence type="ECO:0000259" key="7">
    <source>
        <dbReference type="SMART" id="SM00014"/>
    </source>
</evidence>
<evidence type="ECO:0000256" key="3">
    <source>
        <dbReference type="ARBA" id="ARBA00022692"/>
    </source>
</evidence>
<dbReference type="InterPro" id="IPR036938">
    <property type="entry name" value="PAP2/HPO_sf"/>
</dbReference>
<accession>A0A0N5C9Q7</accession>